<evidence type="ECO:0000256" key="1">
    <source>
        <dbReference type="SAM" id="MobiDB-lite"/>
    </source>
</evidence>
<protein>
    <submittedName>
        <fullName evidence="2">Uncharacterized protein</fullName>
    </submittedName>
</protein>
<keyword evidence="3" id="KW-1185">Reference proteome</keyword>
<feature type="region of interest" description="Disordered" evidence="1">
    <location>
        <begin position="54"/>
        <end position="122"/>
    </location>
</feature>
<feature type="compositionally biased region" description="Basic and acidic residues" evidence="1">
    <location>
        <begin position="8"/>
        <end position="24"/>
    </location>
</feature>
<evidence type="ECO:0000313" key="3">
    <source>
        <dbReference type="Proteomes" id="UP000464214"/>
    </source>
</evidence>
<dbReference type="EMBL" id="CP047897">
    <property type="protein sequence ID" value="QHL88203.1"/>
    <property type="molecule type" value="Genomic_DNA"/>
</dbReference>
<gene>
    <name evidence="2" type="ORF">GU926_12485</name>
</gene>
<organism evidence="2 3">
    <name type="scientific">Nibribacter ruber</name>
    <dbReference type="NCBI Taxonomy" id="2698458"/>
    <lineage>
        <taxon>Bacteria</taxon>
        <taxon>Pseudomonadati</taxon>
        <taxon>Bacteroidota</taxon>
        <taxon>Cytophagia</taxon>
        <taxon>Cytophagales</taxon>
        <taxon>Hymenobacteraceae</taxon>
        <taxon>Nibribacter</taxon>
    </lineage>
</organism>
<accession>A0A6P1P1S9</accession>
<evidence type="ECO:0000313" key="2">
    <source>
        <dbReference type="EMBL" id="QHL88203.1"/>
    </source>
</evidence>
<feature type="region of interest" description="Disordered" evidence="1">
    <location>
        <begin position="1"/>
        <end position="24"/>
    </location>
</feature>
<dbReference type="AlphaFoldDB" id="A0A6P1P1S9"/>
<dbReference type="KEGG" id="nib:GU926_12485"/>
<feature type="compositionally biased region" description="Basic and acidic residues" evidence="1">
    <location>
        <begin position="89"/>
        <end position="122"/>
    </location>
</feature>
<sequence>MAKKKPEKKKENKPEKKAKVHPELEGFEIKINPLGDITSNFNIDQLNDFLDRNVRDKKLVGDQGKKRPGEEEEEFPIEETADGEENEEDFFKGKAKLSEEDEADLGKELKDPPADDKKPKKK</sequence>
<dbReference type="Proteomes" id="UP000464214">
    <property type="component" value="Chromosome"/>
</dbReference>
<proteinExistence type="predicted"/>
<feature type="compositionally biased region" description="Basic and acidic residues" evidence="1">
    <location>
        <begin position="54"/>
        <end position="69"/>
    </location>
</feature>
<dbReference type="RefSeq" id="WP_160692347.1">
    <property type="nucleotide sequence ID" value="NZ_CP047897.1"/>
</dbReference>
<name>A0A6P1P1S9_9BACT</name>
<reference evidence="2 3" key="1">
    <citation type="submission" date="2020-01" db="EMBL/GenBank/DDBJ databases">
        <authorList>
            <person name="Kim M."/>
        </authorList>
    </citation>
    <scope>NUCLEOTIDE SEQUENCE [LARGE SCALE GENOMIC DNA]</scope>
    <source>
        <strain evidence="2 3">BT10</strain>
    </source>
</reference>
<feature type="compositionally biased region" description="Acidic residues" evidence="1">
    <location>
        <begin position="70"/>
        <end position="88"/>
    </location>
</feature>